<evidence type="ECO:0000259" key="6">
    <source>
        <dbReference type="Pfam" id="PF24784"/>
    </source>
</evidence>
<gene>
    <name evidence="7" type="ORF">MAR_037299</name>
</gene>
<reference evidence="7" key="1">
    <citation type="submission" date="2022-11" db="EMBL/GenBank/DDBJ databases">
        <title>Centuries of genome instability and evolution in soft-shell clam transmissible cancer (bioRxiv).</title>
        <authorList>
            <person name="Hart S.F.M."/>
            <person name="Yonemitsu M.A."/>
            <person name="Giersch R.M."/>
            <person name="Beal B.F."/>
            <person name="Arriagada G."/>
            <person name="Davis B.W."/>
            <person name="Ostrander E.A."/>
            <person name="Goff S.P."/>
            <person name="Metzger M.J."/>
        </authorList>
    </citation>
    <scope>NUCLEOTIDE SEQUENCE</scope>
    <source>
        <strain evidence="7">MELC-2E11</strain>
        <tissue evidence="7">Siphon/mantle</tissue>
    </source>
</reference>
<dbReference type="InterPro" id="IPR057626">
    <property type="entry name" value="S-S_Temptin"/>
</dbReference>
<evidence type="ECO:0000259" key="4">
    <source>
        <dbReference type="Pfam" id="PF01082"/>
    </source>
</evidence>
<evidence type="ECO:0000256" key="3">
    <source>
        <dbReference type="SAM" id="MobiDB-lite"/>
    </source>
</evidence>
<sequence>MDRWYSTASTRSISVKFKQKIREVARHLIDIHIKTRTCTAFSEYQRQHWLSPDNTSTSNKKLWTEELCRKDSDSDGRTNGEELGDPNCTWRPGVGQQAPTALGITNPGICEPRGSPNCDAYNKAFPGTSLDCQQANTRCTALDQKAGDHHLVATTPSVDNVNIVHHMILWGCTFPGMVYRCEMTPDRHCQQLLGTWTYGHQGDCFKGDAGFRIGRKGTRIAALQIHYNNPEELTGETDQSGMAIYYTTKLRAHDASMFVVGQEYLDIPPYSRGVTFEHTCPSQCTSEIYNPPIKVMPGDEIVTKCNYTSNRNTSASYGAGTNDEMCYGFITYFPVQKFQNTICIAWKGIQRCKRKLDKFKGIYDGCNWRQFLSKSGLFLRELLSNETCGNYLHDGVCTEKCIAESRDFLANPCLQGDLGEWMFSRTPSAKSLFPILQECSRSNGVNSLNEVNKMSILLSFVVLQLIY</sequence>
<dbReference type="InterPro" id="IPR008977">
    <property type="entry name" value="PHM/PNGase_F_dom_sf"/>
</dbReference>
<dbReference type="SUPFAM" id="SSF49742">
    <property type="entry name" value="PHM/PNGase F"/>
    <property type="match status" value="2"/>
</dbReference>
<dbReference type="InterPro" id="IPR036939">
    <property type="entry name" value="Cu2_ascorb_mOase_N_sf"/>
</dbReference>
<accession>A0ABY7FN51</accession>
<dbReference type="Pfam" id="PF24784">
    <property type="entry name" value="Temptin_C"/>
    <property type="match status" value="1"/>
</dbReference>
<feature type="domain" description="Copper type II ascorbate-dependent monooxygenase C-terminal" evidence="5">
    <location>
        <begin position="290"/>
        <end position="344"/>
    </location>
</feature>
<dbReference type="InterPro" id="IPR000323">
    <property type="entry name" value="Cu2_ascorb_mOase_N"/>
</dbReference>
<feature type="compositionally biased region" description="Basic and acidic residues" evidence="3">
    <location>
        <begin position="70"/>
        <end position="80"/>
    </location>
</feature>
<dbReference type="Pfam" id="PF03712">
    <property type="entry name" value="Cu2_monoox_C"/>
    <property type="match status" value="1"/>
</dbReference>
<evidence type="ECO:0000313" key="8">
    <source>
        <dbReference type="Proteomes" id="UP001164746"/>
    </source>
</evidence>
<name>A0ABY7FN51_MYAAR</name>
<dbReference type="InterPro" id="IPR014784">
    <property type="entry name" value="Cu2_ascorb_mOase-like_C"/>
</dbReference>
<proteinExistence type="predicted"/>
<dbReference type="Gene3D" id="2.60.120.310">
    <property type="entry name" value="Copper type II, ascorbate-dependent monooxygenase, N-terminal domain"/>
    <property type="match status" value="1"/>
</dbReference>
<protein>
    <submittedName>
        <fullName evidence="7">DOPO-like protein</fullName>
    </submittedName>
</protein>
<dbReference type="Proteomes" id="UP001164746">
    <property type="component" value="Chromosome 13"/>
</dbReference>
<dbReference type="Pfam" id="PF01082">
    <property type="entry name" value="Cu2_monooxygen"/>
    <property type="match status" value="1"/>
</dbReference>
<dbReference type="EMBL" id="CP111024">
    <property type="protein sequence ID" value="WAR23630.1"/>
    <property type="molecule type" value="Genomic_DNA"/>
</dbReference>
<evidence type="ECO:0000256" key="1">
    <source>
        <dbReference type="ARBA" id="ARBA00023157"/>
    </source>
</evidence>
<evidence type="ECO:0000256" key="2">
    <source>
        <dbReference type="ARBA" id="ARBA00023180"/>
    </source>
</evidence>
<dbReference type="InterPro" id="IPR024548">
    <property type="entry name" value="Cu2_monoox_C"/>
</dbReference>
<keyword evidence="1" id="KW-1015">Disulfide bond</keyword>
<feature type="domain" description="Copper type II ascorbate-dependent monooxygenase N-terminal" evidence="4">
    <location>
        <begin position="138"/>
        <end position="232"/>
    </location>
</feature>
<keyword evidence="2" id="KW-0325">Glycoprotein</keyword>
<dbReference type="Gene3D" id="2.60.120.230">
    <property type="match status" value="1"/>
</dbReference>
<organism evidence="7 8">
    <name type="scientific">Mya arenaria</name>
    <name type="common">Soft-shell clam</name>
    <dbReference type="NCBI Taxonomy" id="6604"/>
    <lineage>
        <taxon>Eukaryota</taxon>
        <taxon>Metazoa</taxon>
        <taxon>Spiralia</taxon>
        <taxon>Lophotrochozoa</taxon>
        <taxon>Mollusca</taxon>
        <taxon>Bivalvia</taxon>
        <taxon>Autobranchia</taxon>
        <taxon>Heteroconchia</taxon>
        <taxon>Euheterodonta</taxon>
        <taxon>Imparidentia</taxon>
        <taxon>Neoheterodontei</taxon>
        <taxon>Myida</taxon>
        <taxon>Myoidea</taxon>
        <taxon>Myidae</taxon>
        <taxon>Mya</taxon>
    </lineage>
</organism>
<evidence type="ECO:0000313" key="7">
    <source>
        <dbReference type="EMBL" id="WAR23630.1"/>
    </source>
</evidence>
<dbReference type="PANTHER" id="PTHR10157">
    <property type="entry name" value="DOPAMINE BETA HYDROXYLASE RELATED"/>
    <property type="match status" value="1"/>
</dbReference>
<feature type="domain" description="Temptin Cys/Cys disulfide" evidence="6">
    <location>
        <begin position="58"/>
        <end position="108"/>
    </location>
</feature>
<dbReference type="InterPro" id="IPR000945">
    <property type="entry name" value="DBH-like"/>
</dbReference>
<dbReference type="PANTHER" id="PTHR10157:SF23">
    <property type="entry name" value="MOXD1 HOMOLOG 1"/>
    <property type="match status" value="1"/>
</dbReference>
<keyword evidence="8" id="KW-1185">Reference proteome</keyword>
<evidence type="ECO:0000259" key="5">
    <source>
        <dbReference type="Pfam" id="PF03712"/>
    </source>
</evidence>
<feature type="region of interest" description="Disordered" evidence="3">
    <location>
        <begin position="70"/>
        <end position="92"/>
    </location>
</feature>